<dbReference type="AlphaFoldDB" id="A0A7S3J162"/>
<name>A0A7S3J162_9SPIT</name>
<accession>A0A7S3J162</accession>
<organism evidence="1">
    <name type="scientific">Strombidium inclinatum</name>
    <dbReference type="NCBI Taxonomy" id="197538"/>
    <lineage>
        <taxon>Eukaryota</taxon>
        <taxon>Sar</taxon>
        <taxon>Alveolata</taxon>
        <taxon>Ciliophora</taxon>
        <taxon>Intramacronucleata</taxon>
        <taxon>Spirotrichea</taxon>
        <taxon>Oligotrichia</taxon>
        <taxon>Strombidiidae</taxon>
        <taxon>Strombidium</taxon>
    </lineage>
</organism>
<dbReference type="EMBL" id="HBIH01041479">
    <property type="protein sequence ID" value="CAE0336052.1"/>
    <property type="molecule type" value="Transcribed_RNA"/>
</dbReference>
<protein>
    <submittedName>
        <fullName evidence="1">Uncharacterized protein</fullName>
    </submittedName>
</protein>
<evidence type="ECO:0000313" key="1">
    <source>
        <dbReference type="EMBL" id="CAE0336052.1"/>
    </source>
</evidence>
<proteinExistence type="predicted"/>
<sequence length="247" mass="26113">MKGLLGKADLQVVFASIGGSLVEHHVVVVHEQVAQVPHVIFGVDRLENWDVARVVRGTNQVASDHEVSERDVDLVLGVRRTNHELDAVAMVLNAGACLLEGASTLNIGVANHVGVDLSKNSSPLLEVASRQVHVGQLGLDNDGPLFIAEVDPPLADDGGVESDLPAIDAPGVDGLESIALGNGRLVPAAELDAAIQVGVDRGEEAHNWVGDMVLLDELVEETVILYRHARVRSEAQETIVASLEITG</sequence>
<reference evidence="1" key="1">
    <citation type="submission" date="2021-01" db="EMBL/GenBank/DDBJ databases">
        <authorList>
            <person name="Corre E."/>
            <person name="Pelletier E."/>
            <person name="Niang G."/>
            <person name="Scheremetjew M."/>
            <person name="Finn R."/>
            <person name="Kale V."/>
            <person name="Holt S."/>
            <person name="Cochrane G."/>
            <person name="Meng A."/>
            <person name="Brown T."/>
            <person name="Cohen L."/>
        </authorList>
    </citation>
    <scope>NUCLEOTIDE SEQUENCE</scope>
    <source>
        <strain evidence="1">S3</strain>
    </source>
</reference>
<gene>
    <name evidence="1" type="ORF">SINC0208_LOCUS16691</name>
</gene>